<sequence>MNITVFIENDNVTISDLPDDLVNMMISLGSILKTSCNDNYGDDYCG</sequence>
<organism evidence="1">
    <name type="scientific">marine sediment metagenome</name>
    <dbReference type="NCBI Taxonomy" id="412755"/>
    <lineage>
        <taxon>unclassified sequences</taxon>
        <taxon>metagenomes</taxon>
        <taxon>ecological metagenomes</taxon>
    </lineage>
</organism>
<protein>
    <submittedName>
        <fullName evidence="1">Uncharacterized protein</fullName>
    </submittedName>
</protein>
<accession>A0A0F9UTZ7</accession>
<gene>
    <name evidence="1" type="ORF">LCGC14_0225310</name>
</gene>
<comment type="caution">
    <text evidence="1">The sequence shown here is derived from an EMBL/GenBank/DDBJ whole genome shotgun (WGS) entry which is preliminary data.</text>
</comment>
<dbReference type="AlphaFoldDB" id="A0A0F9UTZ7"/>
<reference evidence="1" key="1">
    <citation type="journal article" date="2015" name="Nature">
        <title>Complex archaea that bridge the gap between prokaryotes and eukaryotes.</title>
        <authorList>
            <person name="Spang A."/>
            <person name="Saw J.H."/>
            <person name="Jorgensen S.L."/>
            <person name="Zaremba-Niedzwiedzka K."/>
            <person name="Martijn J."/>
            <person name="Lind A.E."/>
            <person name="van Eijk R."/>
            <person name="Schleper C."/>
            <person name="Guy L."/>
            <person name="Ettema T.J."/>
        </authorList>
    </citation>
    <scope>NUCLEOTIDE SEQUENCE</scope>
</reference>
<name>A0A0F9UTZ7_9ZZZZ</name>
<proteinExistence type="predicted"/>
<dbReference type="EMBL" id="LAZR01000107">
    <property type="protein sequence ID" value="KKN90947.1"/>
    <property type="molecule type" value="Genomic_DNA"/>
</dbReference>
<evidence type="ECO:0000313" key="1">
    <source>
        <dbReference type="EMBL" id="KKN90947.1"/>
    </source>
</evidence>